<reference evidence="7" key="2">
    <citation type="submission" date="2006-05" db="EMBL/GenBank/DDBJ databases">
        <title>Sequencing of the draft genome and assembly of Desulfuromonas acetoxidans DSM 684.</title>
        <authorList>
            <consortium name="US DOE Joint Genome Institute (JGI-PGF)"/>
            <person name="Copeland A."/>
            <person name="Lucas S."/>
            <person name="Lapidus A."/>
            <person name="Barry K."/>
            <person name="Detter J.C."/>
            <person name="Glavina del Rio T."/>
            <person name="Hammon N."/>
            <person name="Israni S."/>
            <person name="Dalin E."/>
            <person name="Tice H."/>
            <person name="Bruce D."/>
            <person name="Pitluck S."/>
            <person name="Richardson P."/>
        </authorList>
    </citation>
    <scope>NUCLEOTIDE SEQUENCE [LARGE SCALE GENOMIC DNA]</scope>
    <source>
        <strain evidence="7">DSM 684</strain>
    </source>
</reference>
<feature type="transmembrane region" description="Helical" evidence="6">
    <location>
        <begin position="47"/>
        <end position="66"/>
    </location>
</feature>
<feature type="transmembrane region" description="Helical" evidence="6">
    <location>
        <begin position="162"/>
        <end position="180"/>
    </location>
</feature>
<evidence type="ECO:0000256" key="5">
    <source>
        <dbReference type="ARBA" id="ARBA00023136"/>
    </source>
</evidence>
<dbReference type="GO" id="GO:0005315">
    <property type="term" value="F:phosphate transmembrane transporter activity"/>
    <property type="evidence" value="ECO:0007669"/>
    <property type="project" value="InterPro"/>
</dbReference>
<keyword evidence="5 6" id="KW-0472">Membrane</keyword>
<dbReference type="EMBL" id="AAEW02000004">
    <property type="protein sequence ID" value="EAT16628.1"/>
    <property type="molecule type" value="Genomic_DNA"/>
</dbReference>
<evidence type="ECO:0000256" key="3">
    <source>
        <dbReference type="ARBA" id="ARBA00022692"/>
    </source>
</evidence>
<feature type="transmembrane region" description="Helical" evidence="6">
    <location>
        <begin position="401"/>
        <end position="420"/>
    </location>
</feature>
<feature type="transmembrane region" description="Helical" evidence="6">
    <location>
        <begin position="340"/>
        <end position="361"/>
    </location>
</feature>
<sequence length="425" mass="47253">MMTTDSQRPILTMKEISWFFFPLVLNVQLMSVSHSIINAALARVDDYVIALASFSVAMVVHLLFASPSYQNHTITIAIVRGKSSFRSMMLCVILIAIYVSTMLNLIAHTFLGDILLQTILGVSPSVADGAKRVLALMALLPFFTGFRGFFQGMVIRARHTNLVSLATGIRIGALLFWLYIGQQWFNGPELGAFGLLMCIVVETTMMGLFAWRCHVPFDNRNEKSTGEILRFALPVAFSSGLQQTIPVVINAIISRLPDANLALASFGVIRALLFMLAGPMRNLQQVYLTLIEKPQDYAVLLRFFWWTSLGMGLLTLGIAGPANQLIFDNIFGLAEPLRQYIILPLSLCAIFPLAYGGTNLLRAYFTATHHTVILGQATLIKFAYLLICWLVSLFIPLQIPGILLAIFLLISSELAEAWFLRLRRV</sequence>
<evidence type="ECO:0000256" key="2">
    <source>
        <dbReference type="ARBA" id="ARBA00022448"/>
    </source>
</evidence>
<evidence type="ECO:0008006" key="9">
    <source>
        <dbReference type="Google" id="ProtNLM"/>
    </source>
</evidence>
<proteinExistence type="predicted"/>
<evidence type="ECO:0000313" key="8">
    <source>
        <dbReference type="Proteomes" id="UP000005695"/>
    </source>
</evidence>
<dbReference type="RefSeq" id="WP_005998679.1">
    <property type="nucleotide sequence ID" value="NZ_AAEW02000004.1"/>
</dbReference>
<feature type="transmembrane region" description="Helical" evidence="6">
    <location>
        <begin position="130"/>
        <end position="150"/>
    </location>
</feature>
<evidence type="ECO:0000256" key="4">
    <source>
        <dbReference type="ARBA" id="ARBA00022989"/>
    </source>
</evidence>
<name>Q1K211_DESA6</name>
<feature type="transmembrane region" description="Helical" evidence="6">
    <location>
        <begin position="87"/>
        <end position="110"/>
    </location>
</feature>
<comment type="subcellular location">
    <subcellularLocation>
        <location evidence="1">Membrane</location>
        <topology evidence="1">Multi-pass membrane protein</topology>
    </subcellularLocation>
</comment>
<feature type="transmembrane region" description="Helical" evidence="6">
    <location>
        <begin position="373"/>
        <end position="395"/>
    </location>
</feature>
<feature type="transmembrane region" description="Helical" evidence="6">
    <location>
        <begin position="192"/>
        <end position="211"/>
    </location>
</feature>
<dbReference type="GO" id="GO:0035435">
    <property type="term" value="P:phosphate ion transmembrane transport"/>
    <property type="evidence" value="ECO:0007669"/>
    <property type="project" value="InterPro"/>
</dbReference>
<dbReference type="Proteomes" id="UP000005695">
    <property type="component" value="Unassembled WGS sequence"/>
</dbReference>
<organism evidence="7 8">
    <name type="scientific">Desulfuromonas acetoxidans (strain DSM 684 / 11070)</name>
    <dbReference type="NCBI Taxonomy" id="281689"/>
    <lineage>
        <taxon>Bacteria</taxon>
        <taxon>Pseudomonadati</taxon>
        <taxon>Thermodesulfobacteriota</taxon>
        <taxon>Desulfuromonadia</taxon>
        <taxon>Desulfuromonadales</taxon>
        <taxon>Desulfuromonadaceae</taxon>
        <taxon>Desulfuromonas</taxon>
    </lineage>
</organism>
<accession>Q1K211</accession>
<dbReference type="TCDB" id="2.A.66.9.3">
    <property type="family name" value="the multidrug/oligosaccharidyl-lipid/polysaccharide (mop) flippase superfamily"/>
</dbReference>
<dbReference type="PANTHER" id="PTHR28384">
    <property type="entry name" value="PROGRESSIVE ANKYLOSIS PROTEIN HOMOLOG"/>
    <property type="match status" value="1"/>
</dbReference>
<protein>
    <recommendedName>
        <fullName evidence="9">Multi antimicrobial extrusion protein MatE</fullName>
    </recommendedName>
</protein>
<evidence type="ECO:0000256" key="1">
    <source>
        <dbReference type="ARBA" id="ARBA00004141"/>
    </source>
</evidence>
<evidence type="ECO:0000256" key="6">
    <source>
        <dbReference type="SAM" id="Phobius"/>
    </source>
</evidence>
<keyword evidence="3 6" id="KW-0812">Transmembrane</keyword>
<feature type="transmembrane region" description="Helical" evidence="6">
    <location>
        <begin position="259"/>
        <end position="278"/>
    </location>
</feature>
<feature type="transmembrane region" description="Helical" evidence="6">
    <location>
        <begin position="20"/>
        <end position="41"/>
    </location>
</feature>
<gene>
    <name evidence="7" type="ORF">Dace_2723</name>
</gene>
<reference evidence="7" key="1">
    <citation type="submission" date="2006-05" db="EMBL/GenBank/DDBJ databases">
        <title>Annotation of the draft genome assembly of Desulfuromonas acetoxidans DSM 684.</title>
        <authorList>
            <consortium name="US DOE Joint Genome Institute (JGI-ORNL)"/>
            <person name="Larimer F."/>
            <person name="Land M."/>
            <person name="Hauser L."/>
        </authorList>
    </citation>
    <scope>NUCLEOTIDE SEQUENCE [LARGE SCALE GENOMIC DNA]</scope>
    <source>
        <strain evidence="7">DSM 684</strain>
    </source>
</reference>
<dbReference type="PANTHER" id="PTHR28384:SF1">
    <property type="entry name" value="PROGRESSIVE ANKYLOSIS PROTEIN HOMOLOG"/>
    <property type="match status" value="1"/>
</dbReference>
<keyword evidence="2" id="KW-0813">Transport</keyword>
<feature type="transmembrane region" description="Helical" evidence="6">
    <location>
        <begin position="299"/>
        <end position="320"/>
    </location>
</feature>
<dbReference type="Pfam" id="PF07260">
    <property type="entry name" value="ANKH"/>
    <property type="match status" value="1"/>
</dbReference>
<feature type="transmembrane region" description="Helical" evidence="6">
    <location>
        <begin position="231"/>
        <end position="253"/>
    </location>
</feature>
<dbReference type="AlphaFoldDB" id="Q1K211"/>
<evidence type="ECO:0000313" key="7">
    <source>
        <dbReference type="EMBL" id="EAT16628.1"/>
    </source>
</evidence>
<comment type="caution">
    <text evidence="7">The sequence shown here is derived from an EMBL/GenBank/DDBJ whole genome shotgun (WGS) entry which is preliminary data.</text>
</comment>
<keyword evidence="8" id="KW-1185">Reference proteome</keyword>
<dbReference type="GO" id="GO:0005886">
    <property type="term" value="C:plasma membrane"/>
    <property type="evidence" value="ECO:0007669"/>
    <property type="project" value="TreeGrafter"/>
</dbReference>
<keyword evidence="4 6" id="KW-1133">Transmembrane helix</keyword>
<dbReference type="InterPro" id="IPR009887">
    <property type="entry name" value="ANKH"/>
</dbReference>
<dbReference type="GO" id="GO:0030504">
    <property type="term" value="F:inorganic diphosphate transmembrane transporter activity"/>
    <property type="evidence" value="ECO:0007669"/>
    <property type="project" value="TreeGrafter"/>
</dbReference>